<evidence type="ECO:0000256" key="7">
    <source>
        <dbReference type="ARBA" id="ARBA00022842"/>
    </source>
</evidence>
<dbReference type="InterPro" id="IPR001584">
    <property type="entry name" value="Integrase_cat-core"/>
</dbReference>
<keyword evidence="5" id="KW-0255">Endonuclease</keyword>
<evidence type="ECO:0000313" key="15">
    <source>
        <dbReference type="WBParaSite" id="SVE_1473500.1"/>
    </source>
</evidence>
<dbReference type="SUPFAM" id="SSF50630">
    <property type="entry name" value="Acid proteases"/>
    <property type="match status" value="1"/>
</dbReference>
<dbReference type="InterPro" id="IPR000477">
    <property type="entry name" value="RT_dom"/>
</dbReference>
<keyword evidence="4" id="KW-0540">Nuclease</keyword>
<evidence type="ECO:0000256" key="9">
    <source>
        <dbReference type="ARBA" id="ARBA00022908"/>
    </source>
</evidence>
<dbReference type="Pfam" id="PF17919">
    <property type="entry name" value="RT_RNaseH_2"/>
    <property type="match status" value="1"/>
</dbReference>
<dbReference type="PANTHER" id="PTHR37984:SF5">
    <property type="entry name" value="PROTEIN NYNRIN-LIKE"/>
    <property type="match status" value="1"/>
</dbReference>
<dbReference type="InterPro" id="IPR036397">
    <property type="entry name" value="RNaseH_sf"/>
</dbReference>
<dbReference type="InterPro" id="IPR041577">
    <property type="entry name" value="RT_RNaseH_2"/>
</dbReference>
<dbReference type="GO" id="GO:0003964">
    <property type="term" value="F:RNA-directed DNA polymerase activity"/>
    <property type="evidence" value="ECO:0007669"/>
    <property type="project" value="UniProtKB-KW"/>
</dbReference>
<reference evidence="14" key="1">
    <citation type="submission" date="2014-07" db="EMBL/GenBank/DDBJ databases">
        <authorList>
            <person name="Martin A.A"/>
            <person name="De Silva N."/>
        </authorList>
    </citation>
    <scope>NUCLEOTIDE SEQUENCE</scope>
</reference>
<dbReference type="PROSITE" id="PS00141">
    <property type="entry name" value="ASP_PROTEASE"/>
    <property type="match status" value="1"/>
</dbReference>
<feature type="region of interest" description="Disordered" evidence="12">
    <location>
        <begin position="214"/>
        <end position="237"/>
    </location>
</feature>
<keyword evidence="11" id="KW-0511">Multifunctional enzyme</keyword>
<dbReference type="InterPro" id="IPR021109">
    <property type="entry name" value="Peptidase_aspartic_dom_sf"/>
</dbReference>
<dbReference type="Proteomes" id="UP000035680">
    <property type="component" value="Unassembled WGS sequence"/>
</dbReference>
<dbReference type="GO" id="GO:0003723">
    <property type="term" value="F:RNA binding"/>
    <property type="evidence" value="ECO:0007669"/>
    <property type="project" value="UniProtKB-KW"/>
</dbReference>
<keyword evidence="3" id="KW-0548">Nucleotidyltransferase</keyword>
<protein>
    <recommendedName>
        <fullName evidence="1">RNA-directed DNA polymerase</fullName>
        <ecNumber evidence="1">2.7.7.49</ecNumber>
    </recommendedName>
</protein>
<evidence type="ECO:0000256" key="5">
    <source>
        <dbReference type="ARBA" id="ARBA00022759"/>
    </source>
</evidence>
<keyword evidence="8" id="KW-0694">RNA-binding</keyword>
<evidence type="ECO:0000256" key="4">
    <source>
        <dbReference type="ARBA" id="ARBA00022722"/>
    </source>
</evidence>
<dbReference type="GO" id="GO:0004190">
    <property type="term" value="F:aspartic-type endopeptidase activity"/>
    <property type="evidence" value="ECO:0007669"/>
    <property type="project" value="InterPro"/>
</dbReference>
<organism evidence="14 15">
    <name type="scientific">Strongyloides venezuelensis</name>
    <name type="common">Threadworm</name>
    <dbReference type="NCBI Taxonomy" id="75913"/>
    <lineage>
        <taxon>Eukaryota</taxon>
        <taxon>Metazoa</taxon>
        <taxon>Ecdysozoa</taxon>
        <taxon>Nematoda</taxon>
        <taxon>Chromadorea</taxon>
        <taxon>Rhabditida</taxon>
        <taxon>Tylenchina</taxon>
        <taxon>Panagrolaimomorpha</taxon>
        <taxon>Strongyloidoidea</taxon>
        <taxon>Strongyloididae</taxon>
        <taxon>Strongyloides</taxon>
    </lineage>
</organism>
<dbReference type="PROSITE" id="PS50994">
    <property type="entry name" value="INTEGRASE"/>
    <property type="match status" value="1"/>
</dbReference>
<dbReference type="EC" id="2.7.7.49" evidence="1"/>
<dbReference type="Pfam" id="PF13650">
    <property type="entry name" value="Asp_protease_2"/>
    <property type="match status" value="1"/>
</dbReference>
<dbReference type="GO" id="GO:0042575">
    <property type="term" value="C:DNA polymerase complex"/>
    <property type="evidence" value="ECO:0007669"/>
    <property type="project" value="UniProtKB-ARBA"/>
</dbReference>
<dbReference type="InterPro" id="IPR050951">
    <property type="entry name" value="Retrovirus_Pol_polyprotein"/>
</dbReference>
<dbReference type="Gene3D" id="3.30.420.10">
    <property type="entry name" value="Ribonuclease H-like superfamily/Ribonuclease H"/>
    <property type="match status" value="1"/>
</dbReference>
<dbReference type="PANTHER" id="PTHR37984">
    <property type="entry name" value="PROTEIN CBG26694"/>
    <property type="match status" value="1"/>
</dbReference>
<dbReference type="AlphaFoldDB" id="A0A0K0FT33"/>
<dbReference type="FunFam" id="3.30.70.270:FF:000020">
    <property type="entry name" value="Transposon Tf2-6 polyprotein-like Protein"/>
    <property type="match status" value="1"/>
</dbReference>
<evidence type="ECO:0000256" key="12">
    <source>
        <dbReference type="SAM" id="MobiDB-lite"/>
    </source>
</evidence>
<dbReference type="STRING" id="75913.A0A0K0FT33"/>
<proteinExistence type="predicted"/>
<evidence type="ECO:0000256" key="2">
    <source>
        <dbReference type="ARBA" id="ARBA00022679"/>
    </source>
</evidence>
<dbReference type="SUPFAM" id="SSF56672">
    <property type="entry name" value="DNA/RNA polymerases"/>
    <property type="match status" value="1"/>
</dbReference>
<dbReference type="Gene3D" id="3.30.70.270">
    <property type="match status" value="2"/>
</dbReference>
<dbReference type="Gene3D" id="1.10.340.70">
    <property type="match status" value="1"/>
</dbReference>
<feature type="domain" description="Integrase catalytic" evidence="13">
    <location>
        <begin position="946"/>
        <end position="1107"/>
    </location>
</feature>
<dbReference type="CDD" id="cd01647">
    <property type="entry name" value="RT_LTR"/>
    <property type="match status" value="1"/>
</dbReference>
<dbReference type="Gene3D" id="3.10.10.10">
    <property type="entry name" value="HIV Type 1 Reverse Transcriptase, subunit A, domain 1"/>
    <property type="match status" value="1"/>
</dbReference>
<evidence type="ECO:0000256" key="10">
    <source>
        <dbReference type="ARBA" id="ARBA00022918"/>
    </source>
</evidence>
<dbReference type="WBParaSite" id="SVE_1473500.1">
    <property type="protein sequence ID" value="SVE_1473500.1"/>
    <property type="gene ID" value="SVE_1473500"/>
</dbReference>
<dbReference type="InterPro" id="IPR043502">
    <property type="entry name" value="DNA/RNA_pol_sf"/>
</dbReference>
<dbReference type="GO" id="GO:0006508">
    <property type="term" value="P:proteolysis"/>
    <property type="evidence" value="ECO:0007669"/>
    <property type="project" value="InterPro"/>
</dbReference>
<keyword evidence="10" id="KW-0695">RNA-directed DNA polymerase</keyword>
<evidence type="ECO:0000256" key="3">
    <source>
        <dbReference type="ARBA" id="ARBA00022695"/>
    </source>
</evidence>
<dbReference type="InterPro" id="IPR012337">
    <property type="entry name" value="RNaseH-like_sf"/>
</dbReference>
<keyword evidence="2" id="KW-0808">Transferase</keyword>
<reference evidence="15" key="2">
    <citation type="submission" date="2015-08" db="UniProtKB">
        <authorList>
            <consortium name="WormBaseParasite"/>
        </authorList>
    </citation>
    <scope>IDENTIFICATION</scope>
</reference>
<keyword evidence="14" id="KW-1185">Reference proteome</keyword>
<dbReference type="InterPro" id="IPR043128">
    <property type="entry name" value="Rev_trsase/Diguanyl_cyclase"/>
</dbReference>
<dbReference type="GO" id="GO:0015074">
    <property type="term" value="P:DNA integration"/>
    <property type="evidence" value="ECO:0007669"/>
    <property type="project" value="UniProtKB-KW"/>
</dbReference>
<dbReference type="InterPro" id="IPR001969">
    <property type="entry name" value="Aspartic_peptidase_AS"/>
</dbReference>
<evidence type="ECO:0000256" key="1">
    <source>
        <dbReference type="ARBA" id="ARBA00012493"/>
    </source>
</evidence>
<evidence type="ECO:0000259" key="13">
    <source>
        <dbReference type="PROSITE" id="PS50994"/>
    </source>
</evidence>
<accession>A0A0K0FT33</accession>
<dbReference type="Gene3D" id="2.40.70.10">
    <property type="entry name" value="Acid Proteases"/>
    <property type="match status" value="1"/>
</dbReference>
<sequence>MAATRNAKATVVATIQAFPMFDETTESFSSWIREFNDYMAALQEPEDSQLQLLRLRLPRHVKNVIDKINEDRVTYMSFDETCDMLTKKYDGFTLVATTNSKWRNFKFSYNVDNLAKEMKLLYKQAWPDRHGEKRRRDFLNKLCDIAPTPIQHTLDEYKGTLEEAIEKIKRPGLLSSSKPSTRRDVDQAIVCHYCNKVGHKKEVCRKRQRDIREGRLASSTPISSNVRPSSTSQPVAEANHAHYNLRPRTQHNVNNLTADIEYIADVDNALLLVMVLQYFLRSARKRQLLPIITVRIGKSPVKALIDSGANTNVISSDVVSALGHVMSSSTHTRTTFGAINNTLGKVTMCITINDRQINTDLYVVVGSQMDKSYEIILGTPTLHIFGPVTLDIPQQTISFDNTILTFEKHDISKILNNFIVEFTDHPIDITSEIIKRFPEYPEMCASNKTDIGLSTLGLRKTNANTVPAHYPCSNIRNLLDNLHSYKYFSKIDFISCYHQFKLDDKDCHRFGLYTEDERIFEFTRLPQGFINSASIVAEIMDKITAPYKDIIRFYVDDGLVTSSSDDPIKHIDDIAITLRILHEHGLKISGDKCCFLSRSLKFLGHRVSTNGLEIDSTFIEAISKISIPQNVRQLRSFIGCIGFFQSFIIGYAALLQPLYKLLHKNTPFIFVDEQVRAFNEAKNRLSHAPSLGHFDESLPVHIYTDASQVGYEAAMIQWKKRPNDEFPTPIPIMFWYKCRPHSIKTRSSTHLELHCITLFFRSQRIRLIGRPIHLHCDNRPVIKLLSSKSHNESTPLLESWIFELSEYNIIPNYCPSPLNRVADLLSRSHPTVEEISQINVLQAKNLVGEYNIRDIQSKCDISGLDLEEKHGILGKHIKHNDDSVFVPYLPSNEYKQTAMKVHQCGHFGKKKLAAILKLRWFNENDKDIIKEITSTCSTCQYRDISYAKKPAPSTIAYSLPRLCYSADLCGPFNSALSSNNSYRYIVGLVDCFSRFIMAQPVEAIRHGKPLGIQTDNATCFGEDFTGFCSALGIEHKKGTPYLHESSSLIERSFRTLESCISKLLSDPTILPNYKSWDKLLDFCTFFINTSPSDSLDTSPFHLFYGTPPNLLIDFKYTHPGNYDSNTCVADLLFKTQLAHSIAFNKLLNKRLDSHPHHLPHTQKDFAKGDLILVRDHIPSNKLAPIYKGPFVVTNSDHNRVFYQKKGSKGRPRVASKQMIKKFLEREASLTKEE</sequence>
<feature type="compositionally biased region" description="Polar residues" evidence="12">
    <location>
        <begin position="217"/>
        <end position="234"/>
    </location>
</feature>
<name>A0A0K0FT33_STRVS</name>
<evidence type="ECO:0000256" key="11">
    <source>
        <dbReference type="ARBA" id="ARBA00023268"/>
    </source>
</evidence>
<dbReference type="SUPFAM" id="SSF53098">
    <property type="entry name" value="Ribonuclease H-like"/>
    <property type="match status" value="1"/>
</dbReference>
<dbReference type="GO" id="GO:0004519">
    <property type="term" value="F:endonuclease activity"/>
    <property type="evidence" value="ECO:0007669"/>
    <property type="project" value="UniProtKB-KW"/>
</dbReference>
<dbReference type="CDD" id="cd00303">
    <property type="entry name" value="retropepsin_like"/>
    <property type="match status" value="1"/>
</dbReference>
<evidence type="ECO:0000256" key="8">
    <source>
        <dbReference type="ARBA" id="ARBA00022884"/>
    </source>
</evidence>
<evidence type="ECO:0000256" key="6">
    <source>
        <dbReference type="ARBA" id="ARBA00022801"/>
    </source>
</evidence>
<keyword evidence="6" id="KW-0378">Hydrolase</keyword>
<keyword evidence="7" id="KW-0460">Magnesium</keyword>
<dbReference type="Pfam" id="PF00078">
    <property type="entry name" value="RVT_1"/>
    <property type="match status" value="1"/>
</dbReference>
<evidence type="ECO:0000313" key="14">
    <source>
        <dbReference type="Proteomes" id="UP000035680"/>
    </source>
</evidence>
<keyword evidence="9" id="KW-0229">DNA integration</keyword>